<name>A0AAE0BXT4_9CHLO</name>
<protein>
    <submittedName>
        <fullName evidence="1">Uncharacterized protein</fullName>
    </submittedName>
</protein>
<proteinExistence type="predicted"/>
<dbReference type="EMBL" id="LGRX02031496">
    <property type="protein sequence ID" value="KAK3244738.1"/>
    <property type="molecule type" value="Genomic_DNA"/>
</dbReference>
<dbReference type="AlphaFoldDB" id="A0AAE0BXT4"/>
<gene>
    <name evidence="1" type="ORF">CYMTET_45664</name>
</gene>
<keyword evidence="2" id="KW-1185">Reference proteome</keyword>
<reference evidence="1 2" key="1">
    <citation type="journal article" date="2015" name="Genome Biol. Evol.">
        <title>Comparative Genomics of a Bacterivorous Green Alga Reveals Evolutionary Causalities and Consequences of Phago-Mixotrophic Mode of Nutrition.</title>
        <authorList>
            <person name="Burns J.A."/>
            <person name="Paasch A."/>
            <person name="Narechania A."/>
            <person name="Kim E."/>
        </authorList>
    </citation>
    <scope>NUCLEOTIDE SEQUENCE [LARGE SCALE GENOMIC DNA]</scope>
    <source>
        <strain evidence="1 2">PLY_AMNH</strain>
    </source>
</reference>
<evidence type="ECO:0000313" key="1">
    <source>
        <dbReference type="EMBL" id="KAK3244738.1"/>
    </source>
</evidence>
<accession>A0AAE0BXT4</accession>
<evidence type="ECO:0000313" key="2">
    <source>
        <dbReference type="Proteomes" id="UP001190700"/>
    </source>
</evidence>
<comment type="caution">
    <text evidence="1">The sequence shown here is derived from an EMBL/GenBank/DDBJ whole genome shotgun (WGS) entry which is preliminary data.</text>
</comment>
<dbReference type="Proteomes" id="UP001190700">
    <property type="component" value="Unassembled WGS sequence"/>
</dbReference>
<sequence length="66" mass="6989">MLVLGTVECGPAGCSVVHLIIYLTSITPLRFSTGFRSRRGKASTRMTTLSPEWTGKAACSQGDLAS</sequence>
<organism evidence="1 2">
    <name type="scientific">Cymbomonas tetramitiformis</name>
    <dbReference type="NCBI Taxonomy" id="36881"/>
    <lineage>
        <taxon>Eukaryota</taxon>
        <taxon>Viridiplantae</taxon>
        <taxon>Chlorophyta</taxon>
        <taxon>Pyramimonadophyceae</taxon>
        <taxon>Pyramimonadales</taxon>
        <taxon>Pyramimonadaceae</taxon>
        <taxon>Cymbomonas</taxon>
    </lineage>
</organism>